<keyword evidence="1" id="KW-0472">Membrane</keyword>
<reference evidence="2 3" key="1">
    <citation type="submission" date="2018-04" db="EMBL/GenBank/DDBJ databases">
        <title>Genomic Encyclopedia of Type Strains, Phase IV (KMG-IV): sequencing the most valuable type-strain genomes for metagenomic binning, comparative biology and taxonomic classification.</title>
        <authorList>
            <person name="Goeker M."/>
        </authorList>
    </citation>
    <scope>NUCLEOTIDE SEQUENCE [LARGE SCALE GENOMIC DNA]</scope>
    <source>
        <strain evidence="2 3">DSM 20705</strain>
    </source>
</reference>
<dbReference type="Proteomes" id="UP000245793">
    <property type="component" value="Unassembled WGS sequence"/>
</dbReference>
<name>A0A2U1E5X6_9FIRM</name>
<dbReference type="RefSeq" id="WP_116479787.1">
    <property type="nucleotide sequence ID" value="NZ_QEKV01000002.1"/>
</dbReference>
<evidence type="ECO:0000313" key="2">
    <source>
        <dbReference type="EMBL" id="PVY95350.1"/>
    </source>
</evidence>
<dbReference type="NCBIfam" id="TIGR04518">
    <property type="entry name" value="ECF_S_folT_fam"/>
    <property type="match status" value="1"/>
</dbReference>
<gene>
    <name evidence="2" type="ORF">C7381_102240</name>
</gene>
<feature type="transmembrane region" description="Helical" evidence="1">
    <location>
        <begin position="257"/>
        <end position="277"/>
    </location>
</feature>
<proteinExistence type="predicted"/>
<dbReference type="AlphaFoldDB" id="A0A2U1E5X6"/>
<keyword evidence="3" id="KW-1185">Reference proteome</keyword>
<protein>
    <submittedName>
        <fullName evidence="2">ECF transporter S component (Folate family)</fullName>
    </submittedName>
</protein>
<feature type="transmembrane region" description="Helical" evidence="1">
    <location>
        <begin position="59"/>
        <end position="77"/>
    </location>
</feature>
<dbReference type="Pfam" id="PF12822">
    <property type="entry name" value="ECF_trnsprt"/>
    <property type="match status" value="1"/>
</dbReference>
<organism evidence="2 3">
    <name type="scientific">Ezakiella coagulans</name>
    <dbReference type="NCBI Taxonomy" id="46507"/>
    <lineage>
        <taxon>Bacteria</taxon>
        <taxon>Bacillati</taxon>
        <taxon>Bacillota</taxon>
        <taxon>Tissierellia</taxon>
        <taxon>Ezakiella</taxon>
    </lineage>
</organism>
<accession>A0A2U1E5X6</accession>
<dbReference type="Gene3D" id="1.10.1760.20">
    <property type="match status" value="1"/>
</dbReference>
<dbReference type="InterPro" id="IPR024529">
    <property type="entry name" value="ECF_trnsprt_substrate-spec"/>
</dbReference>
<dbReference type="EMBL" id="QEKV01000002">
    <property type="protein sequence ID" value="PVY95350.1"/>
    <property type="molecule type" value="Genomic_DNA"/>
</dbReference>
<feature type="transmembrane region" description="Helical" evidence="1">
    <location>
        <begin position="121"/>
        <end position="138"/>
    </location>
</feature>
<sequence>MNNKKFYYELGLTNVITAVVLGIFSFYSISNLKDSFWIGIVSALVLTALSGALNGAAFGGISSALALLGAIIYKVSYKAAPVFKASKKAIESMGKAAAEEQATLKLEAFNNSLATLDKYKFILFISAILLAFAGRYIYLKMKSETVNEVNTEKSYFSARTLSYLAMFIALSVVLNTLRVGPISFGGFPIIYGGLALGPVFGFIIGMVSDLLGFFVRPSGNGFNLAFTLTSSLTGAIPVLVLRLFGNDPKNKQNFIKVLIGIFVGQTITSVIMVPYFMKLFYGFNFWERLIKAFSKQVWSIPLYAFIFVSTWKVVSKQVDFKSIEKTDFAIPQNK</sequence>
<evidence type="ECO:0000313" key="3">
    <source>
        <dbReference type="Proteomes" id="UP000245793"/>
    </source>
</evidence>
<feature type="transmembrane region" description="Helical" evidence="1">
    <location>
        <begin position="189"/>
        <end position="215"/>
    </location>
</feature>
<feature type="transmembrane region" description="Helical" evidence="1">
    <location>
        <begin position="158"/>
        <end position="177"/>
    </location>
</feature>
<dbReference type="GO" id="GO:0022857">
    <property type="term" value="F:transmembrane transporter activity"/>
    <property type="evidence" value="ECO:0007669"/>
    <property type="project" value="InterPro"/>
</dbReference>
<feature type="transmembrane region" description="Helical" evidence="1">
    <location>
        <begin position="221"/>
        <end position="245"/>
    </location>
</feature>
<keyword evidence="1" id="KW-0812">Transmembrane</keyword>
<dbReference type="InterPro" id="IPR030949">
    <property type="entry name" value="ECF_S_folate_fam"/>
</dbReference>
<keyword evidence="1" id="KW-1133">Transmembrane helix</keyword>
<comment type="caution">
    <text evidence="2">The sequence shown here is derived from an EMBL/GenBank/DDBJ whole genome shotgun (WGS) entry which is preliminary data.</text>
</comment>
<evidence type="ECO:0000256" key="1">
    <source>
        <dbReference type="SAM" id="Phobius"/>
    </source>
</evidence>
<feature type="transmembrane region" description="Helical" evidence="1">
    <location>
        <begin position="6"/>
        <end position="29"/>
    </location>
</feature>
<feature type="transmembrane region" description="Helical" evidence="1">
    <location>
        <begin position="297"/>
        <end position="314"/>
    </location>
</feature>